<dbReference type="EMBL" id="CAAIJW010000004">
    <property type="protein sequence ID" value="VHD04496.1"/>
    <property type="molecule type" value="Genomic_DNA"/>
</dbReference>
<name>A0A8B6J019_STRPY</name>
<dbReference type="RefSeq" id="WP_136110002.1">
    <property type="nucleotide sequence ID" value="NZ_CAAHRJ010000003.1"/>
</dbReference>
<protein>
    <recommendedName>
        <fullName evidence="3">Modification methylase Sau96I</fullName>
    </recommendedName>
</protein>
<dbReference type="Proteomes" id="UP000353394">
    <property type="component" value="Unassembled WGS sequence"/>
</dbReference>
<organism evidence="1 2">
    <name type="scientific">Streptococcus pyogenes</name>
    <dbReference type="NCBI Taxonomy" id="1314"/>
    <lineage>
        <taxon>Bacteria</taxon>
        <taxon>Bacillati</taxon>
        <taxon>Bacillota</taxon>
        <taxon>Bacilli</taxon>
        <taxon>Lactobacillales</taxon>
        <taxon>Streptococcaceae</taxon>
        <taxon>Streptococcus</taxon>
    </lineage>
</organism>
<accession>A0A8B6J019</accession>
<evidence type="ECO:0008006" key="3">
    <source>
        <dbReference type="Google" id="ProtNLM"/>
    </source>
</evidence>
<evidence type="ECO:0000313" key="1">
    <source>
        <dbReference type="EMBL" id="VHD04496.1"/>
    </source>
</evidence>
<proteinExistence type="predicted"/>
<sequence>MIRNEFYNQLINSEPIGFIDPFTDLGEFDSIQMKFKQPVRNLVNKYSGKPYNLSWQNKIEQMRVLYIKYQKSLKLEDEEQEVHNRVKNKEAKEYVHEIVTTYLKLGFRFKEIEARVSLFNTRLRRNWKRSDYVTTTNPEFYLKRDLQDGYYLVNTSLPKSMKVN</sequence>
<reference evidence="1 2" key="1">
    <citation type="submission" date="2019-04" db="EMBL/GenBank/DDBJ databases">
        <authorList>
            <consortium name="Pathogen Informatics"/>
        </authorList>
    </citation>
    <scope>NUCLEOTIDE SEQUENCE [LARGE SCALE GENOMIC DNA]</scope>
    <source>
        <strain evidence="1 2">K36395</strain>
    </source>
</reference>
<gene>
    <name evidence="1" type="ORF">SAMEA1711581_00733</name>
</gene>
<evidence type="ECO:0000313" key="2">
    <source>
        <dbReference type="Proteomes" id="UP000353394"/>
    </source>
</evidence>
<dbReference type="AlphaFoldDB" id="A0A8B6J019"/>
<comment type="caution">
    <text evidence="1">The sequence shown here is derived from an EMBL/GenBank/DDBJ whole genome shotgun (WGS) entry which is preliminary data.</text>
</comment>